<proteinExistence type="predicted"/>
<sequence length="238" mass="28363">MKTKYLYLSFFLMLSFIQYSQNSIVKRDEQEVYVDSVELTVDTVRVARIDLDSIHFKATNEMLDENIYWEIIQKSLKETSNQEDQEIYLTTELEKLSPKEMIGFRLRTDKLLFDSYTSNLWCANYIISNGGADDGFDYFRCWLISRGKEAYYKTLENPDYLVNLVDNEPKTYDFEGFWYVGNNAFKEVTDKEAEAYIDYENFKTTDENYPILDFNWNVDEPQTMEKVCPVLFKKFMKK</sequence>
<dbReference type="Proteomes" id="UP000661715">
    <property type="component" value="Unassembled WGS sequence"/>
</dbReference>
<name>A0ABR7UTC7_9FLAO</name>
<gene>
    <name evidence="3" type="ORF">B6A10_08535</name>
</gene>
<dbReference type="EMBL" id="NASZ01000011">
    <property type="protein sequence ID" value="MBD0725225.1"/>
    <property type="molecule type" value="Genomic_DNA"/>
</dbReference>
<protein>
    <submittedName>
        <fullName evidence="3">Polymerase</fullName>
    </submittedName>
</protein>
<evidence type="ECO:0000313" key="4">
    <source>
        <dbReference type="Proteomes" id="UP000661715"/>
    </source>
</evidence>
<comment type="caution">
    <text evidence="3">The sequence shown here is derived from an EMBL/GenBank/DDBJ whole genome shotgun (WGS) entry which is preliminary data.</text>
</comment>
<evidence type="ECO:0000313" key="3">
    <source>
        <dbReference type="EMBL" id="MBD0725225.1"/>
    </source>
</evidence>
<reference evidence="3 4" key="1">
    <citation type="journal article" date="2020" name="Microbiol. Res.">
        <title>Flavobacterium pokkalii sp. nov., a novel plant growth promoting native rhizobacteria isolated from pokkali rice grown in coastal saline affected agricultural regions of southern India, Kerala.</title>
        <authorList>
            <person name="Menon R.R."/>
            <person name="Kumari S."/>
            <person name="Viver T."/>
            <person name="Rameshkumar N."/>
        </authorList>
    </citation>
    <scope>NUCLEOTIDE SEQUENCE [LARGE SCALE GENOMIC DNA]</scope>
    <source>
        <strain evidence="3 4">L1I52</strain>
    </source>
</reference>
<accession>A0ABR7UTC7</accession>
<evidence type="ECO:0000259" key="2">
    <source>
        <dbReference type="Pfam" id="PF14024"/>
    </source>
</evidence>
<keyword evidence="4" id="KW-1185">Reference proteome</keyword>
<feature type="chain" id="PRO_5045518317" evidence="1">
    <location>
        <begin position="21"/>
        <end position="238"/>
    </location>
</feature>
<dbReference type="Pfam" id="PF14024">
    <property type="entry name" value="DUF4240"/>
    <property type="match status" value="1"/>
</dbReference>
<organism evidence="3 4">
    <name type="scientific">Flavobacterium pokkalii</name>
    <dbReference type="NCBI Taxonomy" id="1940408"/>
    <lineage>
        <taxon>Bacteria</taxon>
        <taxon>Pseudomonadati</taxon>
        <taxon>Bacteroidota</taxon>
        <taxon>Flavobacteriia</taxon>
        <taxon>Flavobacteriales</taxon>
        <taxon>Flavobacteriaceae</taxon>
        <taxon>Flavobacterium</taxon>
    </lineage>
</organism>
<dbReference type="RefSeq" id="WP_202986208.1">
    <property type="nucleotide sequence ID" value="NZ_NASZ01000011.1"/>
</dbReference>
<feature type="signal peptide" evidence="1">
    <location>
        <begin position="1"/>
        <end position="20"/>
    </location>
</feature>
<dbReference type="InterPro" id="IPR025334">
    <property type="entry name" value="DUF4240"/>
</dbReference>
<feature type="domain" description="DUF4240" evidence="2">
    <location>
        <begin position="64"/>
        <end position="186"/>
    </location>
</feature>
<keyword evidence="1" id="KW-0732">Signal</keyword>
<evidence type="ECO:0000256" key="1">
    <source>
        <dbReference type="SAM" id="SignalP"/>
    </source>
</evidence>